<keyword evidence="2" id="KW-1185">Reference proteome</keyword>
<dbReference type="Proteomes" id="UP001228690">
    <property type="component" value="Chromosome"/>
</dbReference>
<sequence length="282" mass="30185">MVFIACAPLSDTKDSPPAKPADITFFVTAVASSIQLEVTGVPAIIDAGAVVRLAAEATPTKTEAQASRGYVNLSIEAGSTRKFSISQHYGSNFADGGFTLADVLAPNTKYKLYLYMPLAIDLGQTEIKGGAIKGDTVEISFTTASLPAAGEAVWSEKFAAKEYVASLNEYHFMENQTGVIVAYFQSPYIPFLQEFSIIDPDPGGSNLQIGRYHSNLAPAVTPIGNFYFNMELMTGYPSTTTSRTFYMITADNGTSVLRDLLQNSGIPGSGPSHVINTAISRY</sequence>
<accession>A0ABY8MJF8</accession>
<evidence type="ECO:0000313" key="1">
    <source>
        <dbReference type="EMBL" id="WGK69993.1"/>
    </source>
</evidence>
<organism evidence="1 2">
    <name type="scientific">Candidatus Haliotispira prima</name>
    <dbReference type="NCBI Taxonomy" id="3034016"/>
    <lineage>
        <taxon>Bacteria</taxon>
        <taxon>Pseudomonadati</taxon>
        <taxon>Spirochaetota</taxon>
        <taxon>Spirochaetia</taxon>
        <taxon>Spirochaetales</taxon>
        <taxon>Spirochaetaceae</taxon>
        <taxon>Candidatus Haliotispira</taxon>
    </lineage>
</organism>
<evidence type="ECO:0008006" key="3">
    <source>
        <dbReference type="Google" id="ProtNLM"/>
    </source>
</evidence>
<reference evidence="1 2" key="1">
    <citation type="submission" date="2023-04" db="EMBL/GenBank/DDBJ databases">
        <title>Spirochaete genome identified in red abalone sample constitutes a novel genus.</title>
        <authorList>
            <person name="Sharma S.P."/>
            <person name="Purcell C.M."/>
            <person name="Hyde J.R."/>
            <person name="Severin A.J."/>
        </authorList>
    </citation>
    <scope>NUCLEOTIDE SEQUENCE [LARGE SCALE GENOMIC DNA]</scope>
    <source>
        <strain evidence="1 2">SP-2023</strain>
    </source>
</reference>
<protein>
    <recommendedName>
        <fullName evidence="3">DUF4249 family protein</fullName>
    </recommendedName>
</protein>
<dbReference type="RefSeq" id="WP_326928198.1">
    <property type="nucleotide sequence ID" value="NZ_CP123443.1"/>
</dbReference>
<evidence type="ECO:0000313" key="2">
    <source>
        <dbReference type="Proteomes" id="UP001228690"/>
    </source>
</evidence>
<proteinExistence type="predicted"/>
<dbReference type="EMBL" id="CP123443">
    <property type="protein sequence ID" value="WGK69993.1"/>
    <property type="molecule type" value="Genomic_DNA"/>
</dbReference>
<gene>
    <name evidence="1" type="ORF">P0082_03800</name>
</gene>
<name>A0ABY8MJF8_9SPIO</name>